<dbReference type="Pfam" id="PF06271">
    <property type="entry name" value="RDD"/>
    <property type="match status" value="1"/>
</dbReference>
<evidence type="ECO:0000256" key="5">
    <source>
        <dbReference type="ARBA" id="ARBA00023136"/>
    </source>
</evidence>
<keyword evidence="4 7" id="KW-1133">Transmembrane helix</keyword>
<comment type="subcellular location">
    <subcellularLocation>
        <location evidence="1">Cell membrane</location>
        <topology evidence="1">Multi-pass membrane protein</topology>
    </subcellularLocation>
</comment>
<evidence type="ECO:0000256" key="3">
    <source>
        <dbReference type="ARBA" id="ARBA00022692"/>
    </source>
</evidence>
<proteinExistence type="predicted"/>
<evidence type="ECO:0000256" key="2">
    <source>
        <dbReference type="ARBA" id="ARBA00022475"/>
    </source>
</evidence>
<feature type="compositionally biased region" description="Pro residues" evidence="6">
    <location>
        <begin position="62"/>
        <end position="85"/>
    </location>
</feature>
<dbReference type="PRINTS" id="PR01871">
    <property type="entry name" value="ANNEXINVII"/>
</dbReference>
<feature type="transmembrane region" description="Helical" evidence="7">
    <location>
        <begin position="216"/>
        <end position="234"/>
    </location>
</feature>
<reference evidence="9 10" key="1">
    <citation type="submission" date="2020-03" db="EMBL/GenBank/DDBJ databases">
        <title>WGS of actinomycetes isolated from Thailand.</title>
        <authorList>
            <person name="Thawai C."/>
        </authorList>
    </citation>
    <scope>NUCLEOTIDE SEQUENCE [LARGE SCALE GENOMIC DNA]</scope>
    <source>
        <strain evidence="9 10">PLAI 1-29</strain>
    </source>
</reference>
<dbReference type="InterPro" id="IPR010432">
    <property type="entry name" value="RDD"/>
</dbReference>
<feature type="compositionally biased region" description="Basic and acidic residues" evidence="6">
    <location>
        <begin position="1"/>
        <end position="19"/>
    </location>
</feature>
<evidence type="ECO:0000256" key="1">
    <source>
        <dbReference type="ARBA" id="ARBA00004651"/>
    </source>
</evidence>
<evidence type="ECO:0000259" key="8">
    <source>
        <dbReference type="Pfam" id="PF06271"/>
    </source>
</evidence>
<dbReference type="Proteomes" id="UP000695264">
    <property type="component" value="Unassembled WGS sequence"/>
</dbReference>
<feature type="domain" description="RDD" evidence="8">
    <location>
        <begin position="135"/>
        <end position="280"/>
    </location>
</feature>
<keyword evidence="2" id="KW-1003">Cell membrane</keyword>
<evidence type="ECO:0000256" key="4">
    <source>
        <dbReference type="ARBA" id="ARBA00022989"/>
    </source>
</evidence>
<dbReference type="InterPro" id="IPR051791">
    <property type="entry name" value="Pra-immunoreactive"/>
</dbReference>
<dbReference type="PANTHER" id="PTHR36115">
    <property type="entry name" value="PROLINE-RICH ANTIGEN HOMOLOG-RELATED"/>
    <property type="match status" value="1"/>
</dbReference>
<evidence type="ECO:0000313" key="9">
    <source>
        <dbReference type="EMBL" id="NJQ01808.1"/>
    </source>
</evidence>
<feature type="compositionally biased region" description="Gly residues" evidence="6">
    <location>
        <begin position="36"/>
        <end position="61"/>
    </location>
</feature>
<keyword evidence="10" id="KW-1185">Reference proteome</keyword>
<comment type="caution">
    <text evidence="9">The sequence shown here is derived from an EMBL/GenBank/DDBJ whole genome shotgun (WGS) entry which is preliminary data.</text>
</comment>
<feature type="transmembrane region" description="Helical" evidence="7">
    <location>
        <begin position="186"/>
        <end position="204"/>
    </location>
</feature>
<protein>
    <submittedName>
        <fullName evidence="9">RDD family protein</fullName>
    </submittedName>
</protein>
<gene>
    <name evidence="9" type="ORF">HCK00_15025</name>
</gene>
<sequence>MSSDRPESPSGEPPERDPFRPPPPEGGDQARDHPSAGGGPGSAVPGGGPYGPGGGPSGGHPPGGPPPGEPAPGEPGGPPGPPPPGGYGAPPAGGYGAPPAGGYGAPPGGPYGAPYGEPYGAALGRAPFPGNPPLANRGRRLLARIIDALLIGVPVGLLAGGLATGFRYDYDVDSSGAASGGAGNAAWAASQLAIVAVYFVYEGAMLSRYGQTVGKMLLRVRVAMLAGGAVPAGGPGWARAAVYSLPQVVPCFGFFFWLLNVGFCTWDQPWRQCLHDKAAKTVVVAVDRPVR</sequence>
<keyword evidence="5 7" id="KW-0472">Membrane</keyword>
<dbReference type="PANTHER" id="PTHR36115:SF4">
    <property type="entry name" value="MEMBRANE PROTEIN"/>
    <property type="match status" value="1"/>
</dbReference>
<feature type="transmembrane region" description="Helical" evidence="7">
    <location>
        <begin position="240"/>
        <end position="261"/>
    </location>
</feature>
<evidence type="ECO:0000256" key="7">
    <source>
        <dbReference type="SAM" id="Phobius"/>
    </source>
</evidence>
<dbReference type="EMBL" id="JAATEN010000010">
    <property type="protein sequence ID" value="NJQ01808.1"/>
    <property type="molecule type" value="Genomic_DNA"/>
</dbReference>
<name>A0ABX1BXH8_9ACTN</name>
<accession>A0ABX1BXH8</accession>
<keyword evidence="3 7" id="KW-0812">Transmembrane</keyword>
<feature type="transmembrane region" description="Helical" evidence="7">
    <location>
        <begin position="145"/>
        <end position="166"/>
    </location>
</feature>
<dbReference type="RefSeq" id="WP_168102442.1">
    <property type="nucleotide sequence ID" value="NZ_JAATEN010000010.1"/>
</dbReference>
<evidence type="ECO:0000313" key="10">
    <source>
        <dbReference type="Proteomes" id="UP000695264"/>
    </source>
</evidence>
<feature type="region of interest" description="Disordered" evidence="6">
    <location>
        <begin position="1"/>
        <end position="93"/>
    </location>
</feature>
<organism evidence="9 10">
    <name type="scientific">Streptomyces zingiberis</name>
    <dbReference type="NCBI Taxonomy" id="2053010"/>
    <lineage>
        <taxon>Bacteria</taxon>
        <taxon>Bacillati</taxon>
        <taxon>Actinomycetota</taxon>
        <taxon>Actinomycetes</taxon>
        <taxon>Kitasatosporales</taxon>
        <taxon>Streptomycetaceae</taxon>
        <taxon>Streptomyces</taxon>
    </lineage>
</organism>
<evidence type="ECO:0000256" key="6">
    <source>
        <dbReference type="SAM" id="MobiDB-lite"/>
    </source>
</evidence>